<accession>A0AA36IHE5</accession>
<dbReference type="EMBL" id="CAUJNA010001557">
    <property type="protein sequence ID" value="CAJ1387703.1"/>
    <property type="molecule type" value="Genomic_DNA"/>
</dbReference>
<keyword evidence="2" id="KW-1185">Reference proteome</keyword>
<dbReference type="AlphaFoldDB" id="A0AA36IHE5"/>
<name>A0AA36IHE5_9DINO</name>
<sequence>MARHCSQPLTALQAALEWAQHLAQATSRCFNGEEDCHDRRVVWDTLVPRYAPTIVPSLERRRENFAVALAGQLSVFLCRILTGHFGAGGVGLIIFVVGNNARCSLQVSELTCYVALSGFVGCLDVFDLLQHLASGQALLHLPIDLHLAENLQALSLWLAPCAELGGSRLAWGCFMSPEMFFDAQHQLADPRQSRAAQLMFLQQQHFNSMPPRIADPMATRMPAEGDVASMASMMPGWPGWQDVRAFIPGIGQELRHDALASSSQDRPYMAVSKRSPNCVDVACAECGAAIRAGQGRSGTGEFSGFFYCSNCWSIWSSQ</sequence>
<dbReference type="Proteomes" id="UP001178507">
    <property type="component" value="Unassembled WGS sequence"/>
</dbReference>
<proteinExistence type="predicted"/>
<evidence type="ECO:0000313" key="1">
    <source>
        <dbReference type="EMBL" id="CAJ1387703.1"/>
    </source>
</evidence>
<organism evidence="1 2">
    <name type="scientific">Effrenium voratum</name>
    <dbReference type="NCBI Taxonomy" id="2562239"/>
    <lineage>
        <taxon>Eukaryota</taxon>
        <taxon>Sar</taxon>
        <taxon>Alveolata</taxon>
        <taxon>Dinophyceae</taxon>
        <taxon>Suessiales</taxon>
        <taxon>Symbiodiniaceae</taxon>
        <taxon>Effrenium</taxon>
    </lineage>
</organism>
<gene>
    <name evidence="1" type="ORF">EVOR1521_LOCUS13719</name>
</gene>
<comment type="caution">
    <text evidence="1">The sequence shown here is derived from an EMBL/GenBank/DDBJ whole genome shotgun (WGS) entry which is preliminary data.</text>
</comment>
<protein>
    <submittedName>
        <fullName evidence="1">Uncharacterized protein</fullName>
    </submittedName>
</protein>
<evidence type="ECO:0000313" key="2">
    <source>
        <dbReference type="Proteomes" id="UP001178507"/>
    </source>
</evidence>
<reference evidence="1" key="1">
    <citation type="submission" date="2023-08" db="EMBL/GenBank/DDBJ databases">
        <authorList>
            <person name="Chen Y."/>
            <person name="Shah S."/>
            <person name="Dougan E. K."/>
            <person name="Thang M."/>
            <person name="Chan C."/>
        </authorList>
    </citation>
    <scope>NUCLEOTIDE SEQUENCE</scope>
</reference>